<keyword evidence="3" id="KW-0804">Transcription</keyword>
<dbReference type="RefSeq" id="WP_218095670.1">
    <property type="nucleotide sequence ID" value="NZ_CAJVAS010000051.1"/>
</dbReference>
<dbReference type="InterPro" id="IPR001761">
    <property type="entry name" value="Peripla_BP/Lac1_sug-bd_dom"/>
</dbReference>
<evidence type="ECO:0000256" key="3">
    <source>
        <dbReference type="ARBA" id="ARBA00023163"/>
    </source>
</evidence>
<dbReference type="Pfam" id="PF00356">
    <property type="entry name" value="LacI"/>
    <property type="match status" value="1"/>
</dbReference>
<organism evidence="5 6">
    <name type="scientific">Paenibacillus solanacearum</name>
    <dbReference type="NCBI Taxonomy" id="2048548"/>
    <lineage>
        <taxon>Bacteria</taxon>
        <taxon>Bacillati</taxon>
        <taxon>Bacillota</taxon>
        <taxon>Bacilli</taxon>
        <taxon>Bacillales</taxon>
        <taxon>Paenibacillaceae</taxon>
        <taxon>Paenibacillus</taxon>
    </lineage>
</organism>
<dbReference type="Proteomes" id="UP000693672">
    <property type="component" value="Unassembled WGS sequence"/>
</dbReference>
<evidence type="ECO:0000313" key="5">
    <source>
        <dbReference type="EMBL" id="CAG7649984.1"/>
    </source>
</evidence>
<dbReference type="PROSITE" id="PS00356">
    <property type="entry name" value="HTH_LACI_1"/>
    <property type="match status" value="1"/>
</dbReference>
<comment type="caution">
    <text evidence="5">The sequence shown here is derived from an EMBL/GenBank/DDBJ whole genome shotgun (WGS) entry which is preliminary data.</text>
</comment>
<name>A0A916NRU8_9BACL</name>
<dbReference type="EMBL" id="CAJVAS010000051">
    <property type="protein sequence ID" value="CAG7649984.1"/>
    <property type="molecule type" value="Genomic_DNA"/>
</dbReference>
<dbReference type="PROSITE" id="PS50932">
    <property type="entry name" value="HTH_LACI_2"/>
    <property type="match status" value="1"/>
</dbReference>
<evidence type="ECO:0000313" key="6">
    <source>
        <dbReference type="Proteomes" id="UP000693672"/>
    </source>
</evidence>
<feature type="domain" description="HTH lacI-type" evidence="4">
    <location>
        <begin position="2"/>
        <end position="56"/>
    </location>
</feature>
<reference evidence="5" key="1">
    <citation type="submission" date="2021-06" db="EMBL/GenBank/DDBJ databases">
        <authorList>
            <person name="Criscuolo A."/>
        </authorList>
    </citation>
    <scope>NUCLEOTIDE SEQUENCE</scope>
    <source>
        <strain evidence="5">CIP111600</strain>
    </source>
</reference>
<evidence type="ECO:0000259" key="4">
    <source>
        <dbReference type="PROSITE" id="PS50932"/>
    </source>
</evidence>
<accession>A0A916NRU8</accession>
<dbReference type="AlphaFoldDB" id="A0A916NRU8"/>
<dbReference type="InterPro" id="IPR000843">
    <property type="entry name" value="HTH_LacI"/>
</dbReference>
<evidence type="ECO:0000256" key="2">
    <source>
        <dbReference type="ARBA" id="ARBA00023125"/>
    </source>
</evidence>
<sequence length="328" mass="36132">MSSVKEVAKRAGVSSATVSRVLNNDPAVKPETRNKVLHIIRELNYKPNLMAKNLRKQSSKTIVMVLPTMANPFFAGIARGAQAAISESGYNVIIGTTEFDKLQLGTYINLLNTNLADGLILVSSNMSKEALLKLSKQHPVVLCNEYYDDLDIQSVSIDNRQAAYDAARELLARGYRNIGFVTGTRESSSLLGRMSGYRQALQEAGMAFNEHLVVKAKSNYEQVVEAVNSIAEKEKSLEGLIANSDMLASYILKGIKEGDIRLPGRPGLISFDGTFLSEVMNPALTTVAQPMYDLGYASVGLLLQKLRNRPETADKRHFLPHRLIVRET</sequence>
<dbReference type="PANTHER" id="PTHR30146:SF109">
    <property type="entry name" value="HTH-TYPE TRANSCRIPTIONAL REGULATOR GALS"/>
    <property type="match status" value="1"/>
</dbReference>
<proteinExistence type="predicted"/>
<keyword evidence="2" id="KW-0238">DNA-binding</keyword>
<gene>
    <name evidence="5" type="primary">ccpA_9</name>
    <name evidence="5" type="ORF">PAESOLCIP111_05987</name>
</gene>
<dbReference type="Pfam" id="PF00532">
    <property type="entry name" value="Peripla_BP_1"/>
    <property type="match status" value="1"/>
</dbReference>
<dbReference type="PANTHER" id="PTHR30146">
    <property type="entry name" value="LACI-RELATED TRANSCRIPTIONAL REPRESSOR"/>
    <property type="match status" value="1"/>
</dbReference>
<dbReference type="GO" id="GO:0000976">
    <property type="term" value="F:transcription cis-regulatory region binding"/>
    <property type="evidence" value="ECO:0007669"/>
    <property type="project" value="TreeGrafter"/>
</dbReference>
<keyword evidence="6" id="KW-1185">Reference proteome</keyword>
<keyword evidence="1" id="KW-0805">Transcription regulation</keyword>
<protein>
    <submittedName>
        <fullName evidence="5">Catabolite control protein A</fullName>
    </submittedName>
</protein>
<evidence type="ECO:0000256" key="1">
    <source>
        <dbReference type="ARBA" id="ARBA00023015"/>
    </source>
</evidence>
<dbReference type="GO" id="GO:0003700">
    <property type="term" value="F:DNA-binding transcription factor activity"/>
    <property type="evidence" value="ECO:0007669"/>
    <property type="project" value="TreeGrafter"/>
</dbReference>
<dbReference type="SMART" id="SM00354">
    <property type="entry name" value="HTH_LACI"/>
    <property type="match status" value="1"/>
</dbReference>
<dbReference type="CDD" id="cd01392">
    <property type="entry name" value="HTH_LacI"/>
    <property type="match status" value="1"/>
</dbReference>